<name>A0AAD8WZ83_LOLMU</name>
<feature type="transmembrane region" description="Helical" evidence="6">
    <location>
        <begin position="58"/>
        <end position="79"/>
    </location>
</feature>
<dbReference type="AlphaFoldDB" id="A0AAD8WZ83"/>
<dbReference type="EMBL" id="JAUUTY010000002">
    <property type="protein sequence ID" value="KAK1683986.1"/>
    <property type="molecule type" value="Genomic_DNA"/>
</dbReference>
<evidence type="ECO:0000256" key="5">
    <source>
        <dbReference type="ARBA" id="ARBA00023136"/>
    </source>
</evidence>
<sequence>MELEAGYVDWRGNAVDGNKHGGIKATLFLYVLVMLGSCPSSANFSLVAYFHGTLHLDIVTSSAVITYLVGAVSFFAALMNFISSAYIQRTTAIFVFGPTVVLGYMLLALQAHLPSLHPLDCEINKEPNNCEPAEGWQLTLLYLSLSVFAIGEGCMRSCIPLLGGDQYSNDDMKKSQLKGRFLSWLKFANSLGALIGLVFLVWIENNLGWATGFMISALIVLVGLFVAACGLPFYRTVRPNGCHVTRILQDVMTSSKKRQAAIADDIELQETSTAECVDGQDKSESRIIRTTQVEEETNGIILMFPIFISCLLIYLPFTLLMTLTIQVGSTMDGRIGEIKISSASLIAIPTAFHMLMRPCYRRILIPLLKRFTGHTHGIKPLQRIGAGSACGIAAACVATLVETRRLTAAEQHGLTSTGAAVPMSVFGLVIQFFLLSIMDIASFSGLIEFIKSESFPQMELIAPAVQSILSGIAAWLACAFIQLINRVTRHGDNAGTPIDQMLTSSVHVSTKYHTKTLLHLLRWHHPAEFLSTALNFCIRSGRVHEIRQDPINHCIIVIWPSKREIGEA</sequence>
<dbReference type="InterPro" id="IPR000109">
    <property type="entry name" value="POT_fam"/>
</dbReference>
<keyword evidence="5 6" id="KW-0472">Membrane</keyword>
<comment type="similarity">
    <text evidence="2">Belongs to the major facilitator superfamily. Proton-dependent oligopeptide transporter (POT/PTR) (TC 2.A.17) family.</text>
</comment>
<evidence type="ECO:0000256" key="3">
    <source>
        <dbReference type="ARBA" id="ARBA00022692"/>
    </source>
</evidence>
<feature type="transmembrane region" description="Helical" evidence="6">
    <location>
        <begin position="184"/>
        <end position="203"/>
    </location>
</feature>
<dbReference type="GO" id="GO:0022857">
    <property type="term" value="F:transmembrane transporter activity"/>
    <property type="evidence" value="ECO:0007669"/>
    <property type="project" value="InterPro"/>
</dbReference>
<evidence type="ECO:0000256" key="2">
    <source>
        <dbReference type="ARBA" id="ARBA00005982"/>
    </source>
</evidence>
<dbReference type="SUPFAM" id="SSF103473">
    <property type="entry name" value="MFS general substrate transporter"/>
    <property type="match status" value="1"/>
</dbReference>
<feature type="transmembrane region" description="Helical" evidence="6">
    <location>
        <begin position="299"/>
        <end position="320"/>
    </location>
</feature>
<feature type="transmembrane region" description="Helical" evidence="6">
    <location>
        <begin position="141"/>
        <end position="163"/>
    </location>
</feature>
<dbReference type="Gene3D" id="1.20.1250.20">
    <property type="entry name" value="MFS general substrate transporter like domains"/>
    <property type="match status" value="1"/>
</dbReference>
<feature type="transmembrane region" description="Helical" evidence="6">
    <location>
        <begin position="91"/>
        <end position="109"/>
    </location>
</feature>
<dbReference type="Pfam" id="PF00854">
    <property type="entry name" value="PTR2"/>
    <property type="match status" value="1"/>
</dbReference>
<dbReference type="InterPro" id="IPR036259">
    <property type="entry name" value="MFS_trans_sf"/>
</dbReference>
<evidence type="ECO:0000256" key="4">
    <source>
        <dbReference type="ARBA" id="ARBA00022989"/>
    </source>
</evidence>
<keyword evidence="4 6" id="KW-1133">Transmembrane helix</keyword>
<evidence type="ECO:0000256" key="6">
    <source>
        <dbReference type="SAM" id="Phobius"/>
    </source>
</evidence>
<proteinExistence type="inferred from homology"/>
<dbReference type="Proteomes" id="UP001231189">
    <property type="component" value="Unassembled WGS sequence"/>
</dbReference>
<gene>
    <name evidence="7" type="ORF">QYE76_044834</name>
</gene>
<evidence type="ECO:0000313" key="7">
    <source>
        <dbReference type="EMBL" id="KAK1683986.1"/>
    </source>
</evidence>
<reference evidence="7" key="1">
    <citation type="submission" date="2023-07" db="EMBL/GenBank/DDBJ databases">
        <title>A chromosome-level genome assembly of Lolium multiflorum.</title>
        <authorList>
            <person name="Chen Y."/>
            <person name="Copetti D."/>
            <person name="Kolliker R."/>
            <person name="Studer B."/>
        </authorList>
    </citation>
    <scope>NUCLEOTIDE SEQUENCE</scope>
    <source>
        <strain evidence="7">02402/16</strain>
        <tissue evidence="7">Leaf</tissue>
    </source>
</reference>
<dbReference type="GO" id="GO:0016020">
    <property type="term" value="C:membrane"/>
    <property type="evidence" value="ECO:0007669"/>
    <property type="project" value="UniProtKB-SubCell"/>
</dbReference>
<dbReference type="PANTHER" id="PTHR11654">
    <property type="entry name" value="OLIGOPEPTIDE TRANSPORTER-RELATED"/>
    <property type="match status" value="1"/>
</dbReference>
<feature type="transmembrane region" description="Helical" evidence="6">
    <location>
        <begin position="460"/>
        <end position="484"/>
    </location>
</feature>
<comment type="subcellular location">
    <subcellularLocation>
        <location evidence="1">Membrane</location>
        <topology evidence="1">Multi-pass membrane protein</topology>
    </subcellularLocation>
</comment>
<keyword evidence="8" id="KW-1185">Reference proteome</keyword>
<protein>
    <submittedName>
        <fullName evidence="7">Uncharacterized protein</fullName>
    </submittedName>
</protein>
<keyword evidence="3 6" id="KW-0812">Transmembrane</keyword>
<evidence type="ECO:0000256" key="1">
    <source>
        <dbReference type="ARBA" id="ARBA00004141"/>
    </source>
</evidence>
<feature type="transmembrane region" description="Helical" evidence="6">
    <location>
        <begin position="381"/>
        <end position="401"/>
    </location>
</feature>
<feature type="transmembrane region" description="Helical" evidence="6">
    <location>
        <begin position="209"/>
        <end position="234"/>
    </location>
</feature>
<feature type="transmembrane region" description="Helical" evidence="6">
    <location>
        <begin position="421"/>
        <end position="448"/>
    </location>
</feature>
<accession>A0AAD8WZ83</accession>
<feature type="transmembrane region" description="Helical" evidence="6">
    <location>
        <begin position="27"/>
        <end position="52"/>
    </location>
</feature>
<comment type="caution">
    <text evidence="7">The sequence shown here is derived from an EMBL/GenBank/DDBJ whole genome shotgun (WGS) entry which is preliminary data.</text>
</comment>
<organism evidence="7 8">
    <name type="scientific">Lolium multiflorum</name>
    <name type="common">Italian ryegrass</name>
    <name type="synonym">Lolium perenne subsp. multiflorum</name>
    <dbReference type="NCBI Taxonomy" id="4521"/>
    <lineage>
        <taxon>Eukaryota</taxon>
        <taxon>Viridiplantae</taxon>
        <taxon>Streptophyta</taxon>
        <taxon>Embryophyta</taxon>
        <taxon>Tracheophyta</taxon>
        <taxon>Spermatophyta</taxon>
        <taxon>Magnoliopsida</taxon>
        <taxon>Liliopsida</taxon>
        <taxon>Poales</taxon>
        <taxon>Poaceae</taxon>
        <taxon>BOP clade</taxon>
        <taxon>Pooideae</taxon>
        <taxon>Poodae</taxon>
        <taxon>Poeae</taxon>
        <taxon>Poeae Chloroplast Group 2 (Poeae type)</taxon>
        <taxon>Loliodinae</taxon>
        <taxon>Loliinae</taxon>
        <taxon>Lolium</taxon>
    </lineage>
</organism>
<evidence type="ECO:0000313" key="8">
    <source>
        <dbReference type="Proteomes" id="UP001231189"/>
    </source>
</evidence>